<keyword evidence="3" id="KW-1003">Cell membrane</keyword>
<comment type="similarity">
    <text evidence="2 12">Belongs to the G-protein coupled receptor 1 family.</text>
</comment>
<evidence type="ECO:0000256" key="8">
    <source>
        <dbReference type="ARBA" id="ARBA00023170"/>
    </source>
</evidence>
<keyword evidence="8 12" id="KW-0675">Receptor</keyword>
<comment type="subcellular location">
    <subcellularLocation>
        <location evidence="1">Cell membrane</location>
        <topology evidence="1">Multi-pass membrane protein</topology>
    </subcellularLocation>
</comment>
<organism evidence="15">
    <name type="scientific">Nicrophorus vespilloides</name>
    <name type="common">Boreal carrion beetle</name>
    <dbReference type="NCBI Taxonomy" id="110193"/>
    <lineage>
        <taxon>Eukaryota</taxon>
        <taxon>Metazoa</taxon>
        <taxon>Ecdysozoa</taxon>
        <taxon>Arthropoda</taxon>
        <taxon>Hexapoda</taxon>
        <taxon>Insecta</taxon>
        <taxon>Pterygota</taxon>
        <taxon>Neoptera</taxon>
        <taxon>Endopterygota</taxon>
        <taxon>Coleoptera</taxon>
        <taxon>Polyphaga</taxon>
        <taxon>Staphyliniformia</taxon>
        <taxon>Silphidae</taxon>
        <taxon>Nicrophorinae</taxon>
        <taxon>Nicrophorus</taxon>
    </lineage>
</organism>
<evidence type="ECO:0000256" key="4">
    <source>
        <dbReference type="ARBA" id="ARBA00022692"/>
    </source>
</evidence>
<dbReference type="PRINTS" id="PR00237">
    <property type="entry name" value="GPCRRHODOPSN"/>
</dbReference>
<keyword evidence="7 13" id="KW-0472">Membrane</keyword>
<dbReference type="InterPro" id="IPR017452">
    <property type="entry name" value="GPCR_Rhodpsn_7TM"/>
</dbReference>
<reference evidence="15" key="1">
    <citation type="journal article" date="2014" name="Insect Mol. Biol.">
        <title>Octopaminergic gene expression and flexible social behaviour in the subsocial burying beetle Nicrophorus vespilloides.</title>
        <authorList>
            <person name="Cunningham C.B."/>
            <person name="Douthit M.K."/>
            <person name="Moore A.J."/>
        </authorList>
    </citation>
    <scope>NUCLEOTIDE SEQUENCE</scope>
    <source>
        <tissue evidence="15">Whole head</tissue>
    </source>
</reference>
<dbReference type="Gene3D" id="1.20.1070.10">
    <property type="entry name" value="Rhodopsin 7-helix transmembrane proteins"/>
    <property type="match status" value="1"/>
</dbReference>
<evidence type="ECO:0000256" key="10">
    <source>
        <dbReference type="ARBA" id="ARBA00023224"/>
    </source>
</evidence>
<keyword evidence="5 13" id="KW-1133">Transmembrane helix</keyword>
<evidence type="ECO:0000256" key="12">
    <source>
        <dbReference type="RuleBase" id="RU000688"/>
    </source>
</evidence>
<dbReference type="FunFam" id="1.20.1070.10:FF:000271">
    <property type="entry name" value="Octopamine receptor beta-2R"/>
    <property type="match status" value="1"/>
</dbReference>
<dbReference type="RefSeq" id="XP_017768337.1">
    <property type="nucleotide sequence ID" value="XM_017912848.1"/>
</dbReference>
<evidence type="ECO:0000313" key="16">
    <source>
        <dbReference type="Proteomes" id="UP000695000"/>
    </source>
</evidence>
<dbReference type="GeneID" id="108556652"/>
<dbReference type="PANTHER" id="PTHR24248:SF187">
    <property type="entry name" value="OCTOPAMINE RECEPTOR BETA-2R"/>
    <property type="match status" value="1"/>
</dbReference>
<dbReference type="GO" id="GO:0005886">
    <property type="term" value="C:plasma membrane"/>
    <property type="evidence" value="ECO:0007669"/>
    <property type="project" value="UniProtKB-SubCell"/>
</dbReference>
<dbReference type="KEGG" id="nvl:108556652"/>
<dbReference type="PROSITE" id="PS00237">
    <property type="entry name" value="G_PROTEIN_RECEP_F1_1"/>
    <property type="match status" value="1"/>
</dbReference>
<feature type="transmembrane region" description="Helical" evidence="13">
    <location>
        <begin position="302"/>
        <end position="323"/>
    </location>
</feature>
<keyword evidence="10 12" id="KW-0807">Transducer</keyword>
<evidence type="ECO:0000313" key="17">
    <source>
        <dbReference type="RefSeq" id="XP_017768337.1"/>
    </source>
</evidence>
<evidence type="ECO:0000256" key="5">
    <source>
        <dbReference type="ARBA" id="ARBA00022989"/>
    </source>
</evidence>
<keyword evidence="4 12" id="KW-0812">Transmembrane</keyword>
<evidence type="ECO:0000256" key="2">
    <source>
        <dbReference type="ARBA" id="ARBA00010663"/>
    </source>
</evidence>
<protein>
    <recommendedName>
        <fullName evidence="11">Octopamine receptor beta-2R</fullName>
    </recommendedName>
</protein>
<accession>X2KWS2</accession>
<evidence type="ECO:0000256" key="1">
    <source>
        <dbReference type="ARBA" id="ARBA00004651"/>
    </source>
</evidence>
<evidence type="ECO:0000256" key="11">
    <source>
        <dbReference type="ARBA" id="ARBA00074411"/>
    </source>
</evidence>
<dbReference type="GO" id="GO:0043410">
    <property type="term" value="P:positive regulation of MAPK cascade"/>
    <property type="evidence" value="ECO:0007669"/>
    <property type="project" value="TreeGrafter"/>
</dbReference>
<feature type="transmembrane region" description="Helical" evidence="13">
    <location>
        <begin position="207"/>
        <end position="232"/>
    </location>
</feature>
<reference evidence="17" key="2">
    <citation type="submission" date="2025-05" db="UniProtKB">
        <authorList>
            <consortium name="RefSeq"/>
        </authorList>
    </citation>
    <scope>IDENTIFICATION</scope>
    <source>
        <tissue evidence="17">Whole Larva</tissue>
    </source>
</reference>
<evidence type="ECO:0000256" key="9">
    <source>
        <dbReference type="ARBA" id="ARBA00023180"/>
    </source>
</evidence>
<keyword evidence="6 12" id="KW-0297">G-protein coupled receptor</keyword>
<proteinExistence type="evidence at transcript level"/>
<feature type="transmembrane region" description="Helical" evidence="13">
    <location>
        <begin position="40"/>
        <end position="68"/>
    </location>
</feature>
<dbReference type="AlphaFoldDB" id="X2KWS2"/>
<dbReference type="EMBL" id="KJ152559">
    <property type="protein sequence ID" value="AHN85842.1"/>
    <property type="molecule type" value="mRNA"/>
</dbReference>
<dbReference type="Proteomes" id="UP000695000">
    <property type="component" value="Unplaced"/>
</dbReference>
<dbReference type="CTD" id="41549"/>
<evidence type="ECO:0000256" key="13">
    <source>
        <dbReference type="SAM" id="Phobius"/>
    </source>
</evidence>
<dbReference type="PANTHER" id="PTHR24248">
    <property type="entry name" value="ADRENERGIC RECEPTOR-RELATED G-PROTEIN COUPLED RECEPTOR"/>
    <property type="match status" value="1"/>
</dbReference>
<gene>
    <name evidence="15" type="primary">octbetar2</name>
    <name evidence="17" type="synonym">LOC108556652</name>
</gene>
<dbReference type="PROSITE" id="PS50262">
    <property type="entry name" value="G_PROTEIN_RECEP_F1_2"/>
    <property type="match status" value="1"/>
</dbReference>
<feature type="transmembrane region" description="Helical" evidence="13">
    <location>
        <begin position="335"/>
        <end position="358"/>
    </location>
</feature>
<feature type="transmembrane region" description="Helical" evidence="13">
    <location>
        <begin position="159"/>
        <end position="184"/>
    </location>
</feature>
<dbReference type="GO" id="GO:0071880">
    <property type="term" value="P:adenylate cyclase-activating adrenergic receptor signaling pathway"/>
    <property type="evidence" value="ECO:0007669"/>
    <property type="project" value="TreeGrafter"/>
</dbReference>
<dbReference type="Pfam" id="PF00001">
    <property type="entry name" value="7tm_1"/>
    <property type="match status" value="1"/>
</dbReference>
<sequence>MENNELILNQTSGVGGNASVSMGGEAGGGLEGAETEWSDFLLLFIRATIMGLIIIASIFGNLLVIVSVMRHRKLRVITNYFVVSLALADMLVAMFAMTFNASVQIFDRWLFGYFMCDVWNSLDVYFSTASILHLCCISVDRYYAIVRPLKYPISMTKRVVAIMLLNTWISPAVISFVPIFMGWYTTTENQDFRNEHPDVCGFRVNKVYAVFSSSISFWIPCTIMIFTYFAIFREANRQEKEMFNRHGAALLLHQNNTNGDMLSNSGGSSKTLMHEINQDLHHTPTKERNIIKMKREHKAARTLGIIMGTFILCWLPFFLWYISTSLCSSCDCPDIVVTVVFWIGYFNSTLNPIIYAYFNREFREAFKNTLQCAFCSLCRRPPSDLDSYDVRRPSIRYDDRTRSIYSETYMKHIDRRRSSEFGSSL</sequence>
<dbReference type="CDD" id="cd15066">
    <property type="entry name" value="7tmA_DmOct-betaAR-like"/>
    <property type="match status" value="1"/>
</dbReference>
<evidence type="ECO:0000256" key="6">
    <source>
        <dbReference type="ARBA" id="ARBA00023040"/>
    </source>
</evidence>
<dbReference type="GO" id="GO:0004989">
    <property type="term" value="F:octopamine receptor activity"/>
    <property type="evidence" value="ECO:0007669"/>
    <property type="project" value="TreeGrafter"/>
</dbReference>
<keyword evidence="16" id="KW-1185">Reference proteome</keyword>
<dbReference type="InterPro" id="IPR000276">
    <property type="entry name" value="GPCR_Rhodpsn"/>
</dbReference>
<evidence type="ECO:0000256" key="7">
    <source>
        <dbReference type="ARBA" id="ARBA00023136"/>
    </source>
</evidence>
<dbReference type="SMART" id="SM01381">
    <property type="entry name" value="7TM_GPCR_Srsx"/>
    <property type="match status" value="1"/>
</dbReference>
<feature type="transmembrane region" description="Helical" evidence="13">
    <location>
        <begin position="119"/>
        <end position="139"/>
    </location>
</feature>
<evidence type="ECO:0000256" key="3">
    <source>
        <dbReference type="ARBA" id="ARBA00022475"/>
    </source>
</evidence>
<dbReference type="OrthoDB" id="5957871at2759"/>
<keyword evidence="9" id="KW-0325">Glycoprotein</keyword>
<evidence type="ECO:0000313" key="15">
    <source>
        <dbReference type="EMBL" id="AHN85842.1"/>
    </source>
</evidence>
<feature type="domain" description="G-protein coupled receptors family 1 profile" evidence="14">
    <location>
        <begin position="60"/>
        <end position="355"/>
    </location>
</feature>
<dbReference type="SUPFAM" id="SSF81321">
    <property type="entry name" value="Family A G protein-coupled receptor-like"/>
    <property type="match status" value="1"/>
</dbReference>
<feature type="transmembrane region" description="Helical" evidence="13">
    <location>
        <begin position="80"/>
        <end position="99"/>
    </location>
</feature>
<evidence type="ECO:0000259" key="14">
    <source>
        <dbReference type="PROSITE" id="PS50262"/>
    </source>
</evidence>
<name>X2KWS2_NICVS</name>